<sequence>MKVQLKLEYISFLLLGILAFARTEYSWWWFAGLFLAPDISMLGYAVNDKVGAFLYNLFHHFGVAVIVYLLGISFALPYLQMTGAILFSHSAFDRILGYGLKYQDSFQHTHLGKIGKNKDQTL</sequence>
<dbReference type="AlphaFoldDB" id="A0A3D9CGW8"/>
<dbReference type="Pfam" id="PF14079">
    <property type="entry name" value="DUF4260"/>
    <property type="match status" value="1"/>
</dbReference>
<keyword evidence="1" id="KW-0472">Membrane</keyword>
<dbReference type="OrthoDB" id="9813911at2"/>
<keyword evidence="1" id="KW-0812">Transmembrane</keyword>
<feature type="transmembrane region" description="Helical" evidence="1">
    <location>
        <begin position="12"/>
        <end position="37"/>
    </location>
</feature>
<comment type="caution">
    <text evidence="2">The sequence shown here is derived from an EMBL/GenBank/DDBJ whole genome shotgun (WGS) entry which is preliminary data.</text>
</comment>
<proteinExistence type="predicted"/>
<dbReference type="InterPro" id="IPR025356">
    <property type="entry name" value="DUF4260"/>
</dbReference>
<keyword evidence="1" id="KW-1133">Transmembrane helix</keyword>
<evidence type="ECO:0000256" key="1">
    <source>
        <dbReference type="SAM" id="Phobius"/>
    </source>
</evidence>
<evidence type="ECO:0000313" key="2">
    <source>
        <dbReference type="EMBL" id="REC64997.1"/>
    </source>
</evidence>
<keyword evidence="3" id="KW-1185">Reference proteome</keyword>
<protein>
    <submittedName>
        <fullName evidence="2">DUF4260 domain-containing protein</fullName>
    </submittedName>
</protein>
<dbReference type="RefSeq" id="WP_115963516.1">
    <property type="nucleotide sequence ID" value="NZ_CBCRVL010000022.1"/>
</dbReference>
<name>A0A3D9CGW8_9FLAO</name>
<organism evidence="2 3">
    <name type="scientific">Chryseobacterium flavum</name>
    <dbReference type="NCBI Taxonomy" id="415851"/>
    <lineage>
        <taxon>Bacteria</taxon>
        <taxon>Pseudomonadati</taxon>
        <taxon>Bacteroidota</taxon>
        <taxon>Flavobacteriia</taxon>
        <taxon>Flavobacteriales</taxon>
        <taxon>Weeksellaceae</taxon>
        <taxon>Chryseobacterium group</taxon>
        <taxon>Chryseobacterium</taxon>
    </lineage>
</organism>
<accession>A0A3D9CGW8</accession>
<reference evidence="2 3" key="1">
    <citation type="journal article" date="2007" name="Int. J. Syst. Evol. Microbiol.">
        <title>Chryseobacterium flavum sp. nov., isolated from polluted soil.</title>
        <authorList>
            <person name="Zhou Y."/>
            <person name="Dong J."/>
            <person name="Wang X."/>
            <person name="Huang X."/>
            <person name="Zhang K.Y."/>
            <person name="Zhang Y.Q."/>
            <person name="Guo Y.F."/>
            <person name="Lai R."/>
            <person name="Li W.J."/>
        </authorList>
    </citation>
    <scope>NUCLEOTIDE SEQUENCE [LARGE SCALE GENOMIC DNA]</scope>
    <source>
        <strain evidence="2 3">KCTC 12877</strain>
    </source>
</reference>
<feature type="transmembrane region" description="Helical" evidence="1">
    <location>
        <begin position="57"/>
        <end position="79"/>
    </location>
</feature>
<dbReference type="EMBL" id="QNUE01000020">
    <property type="protein sequence ID" value="REC64997.1"/>
    <property type="molecule type" value="Genomic_DNA"/>
</dbReference>
<gene>
    <name evidence="2" type="ORF">DRF59_18050</name>
</gene>
<evidence type="ECO:0000313" key="3">
    <source>
        <dbReference type="Proteomes" id="UP000256769"/>
    </source>
</evidence>
<dbReference type="Proteomes" id="UP000256769">
    <property type="component" value="Unassembled WGS sequence"/>
</dbReference>